<accession>A0A1M4SIS9</accession>
<dbReference type="Pfam" id="PF00356">
    <property type="entry name" value="LacI"/>
    <property type="match status" value="1"/>
</dbReference>
<feature type="domain" description="HTH cro/C1-type" evidence="6">
    <location>
        <begin position="3"/>
        <end position="48"/>
    </location>
</feature>
<name>A0A1M4SIS9_9LACT</name>
<evidence type="ECO:0000313" key="8">
    <source>
        <dbReference type="Proteomes" id="UP000184128"/>
    </source>
</evidence>
<dbReference type="PANTHER" id="PTHR30146">
    <property type="entry name" value="LACI-RELATED TRANSCRIPTIONAL REPRESSOR"/>
    <property type="match status" value="1"/>
</dbReference>
<dbReference type="Pfam" id="PF13377">
    <property type="entry name" value="Peripla_BP_3"/>
    <property type="match status" value="1"/>
</dbReference>
<dbReference type="Gene3D" id="1.10.260.40">
    <property type="entry name" value="lambda repressor-like DNA-binding domains"/>
    <property type="match status" value="1"/>
</dbReference>
<keyword evidence="3" id="KW-0238">DNA-binding</keyword>
<dbReference type="RefSeq" id="WP_073295048.1">
    <property type="nucleotide sequence ID" value="NZ_FQUF01000003.1"/>
</dbReference>
<dbReference type="Proteomes" id="UP000184128">
    <property type="component" value="Unassembled WGS sequence"/>
</dbReference>
<dbReference type="CDD" id="cd06267">
    <property type="entry name" value="PBP1_LacI_sugar_binding-like"/>
    <property type="match status" value="1"/>
</dbReference>
<evidence type="ECO:0000259" key="6">
    <source>
        <dbReference type="PROSITE" id="PS50943"/>
    </source>
</evidence>
<dbReference type="InterPro" id="IPR010982">
    <property type="entry name" value="Lambda_DNA-bd_dom_sf"/>
</dbReference>
<dbReference type="PROSITE" id="PS00356">
    <property type="entry name" value="HTH_LACI_1"/>
    <property type="match status" value="1"/>
</dbReference>
<keyword evidence="1" id="KW-0678">Repressor</keyword>
<evidence type="ECO:0000256" key="3">
    <source>
        <dbReference type="ARBA" id="ARBA00023125"/>
    </source>
</evidence>
<dbReference type="EMBL" id="FQUF01000003">
    <property type="protein sequence ID" value="SHE32089.1"/>
    <property type="molecule type" value="Genomic_DNA"/>
</dbReference>
<keyword evidence="8" id="KW-1185">Reference proteome</keyword>
<dbReference type="AlphaFoldDB" id="A0A1M4SIS9"/>
<dbReference type="GO" id="GO:0000976">
    <property type="term" value="F:transcription cis-regulatory region binding"/>
    <property type="evidence" value="ECO:0007669"/>
    <property type="project" value="TreeGrafter"/>
</dbReference>
<proteinExistence type="predicted"/>
<dbReference type="Gene3D" id="3.40.50.2300">
    <property type="match status" value="2"/>
</dbReference>
<dbReference type="InterPro" id="IPR001387">
    <property type="entry name" value="Cro/C1-type_HTH"/>
</dbReference>
<dbReference type="SUPFAM" id="SSF47413">
    <property type="entry name" value="lambda repressor-like DNA-binding domains"/>
    <property type="match status" value="1"/>
</dbReference>
<keyword evidence="4" id="KW-0804">Transcription</keyword>
<dbReference type="PROSITE" id="PS50932">
    <property type="entry name" value="HTH_LACI_2"/>
    <property type="match status" value="1"/>
</dbReference>
<feature type="domain" description="HTH lacI-type" evidence="5">
    <location>
        <begin position="4"/>
        <end position="58"/>
    </location>
</feature>
<organism evidence="7 8">
    <name type="scientific">Atopostipes suicloacalis DSM 15692</name>
    <dbReference type="NCBI Taxonomy" id="1121025"/>
    <lineage>
        <taxon>Bacteria</taxon>
        <taxon>Bacillati</taxon>
        <taxon>Bacillota</taxon>
        <taxon>Bacilli</taxon>
        <taxon>Lactobacillales</taxon>
        <taxon>Carnobacteriaceae</taxon>
        <taxon>Atopostipes</taxon>
    </lineage>
</organism>
<keyword evidence="2" id="KW-0805">Transcription regulation</keyword>
<dbReference type="PROSITE" id="PS50943">
    <property type="entry name" value="HTH_CROC1"/>
    <property type="match status" value="1"/>
</dbReference>
<evidence type="ECO:0000259" key="5">
    <source>
        <dbReference type="PROSITE" id="PS50932"/>
    </source>
</evidence>
<reference evidence="7 8" key="1">
    <citation type="submission" date="2016-11" db="EMBL/GenBank/DDBJ databases">
        <authorList>
            <person name="Jaros S."/>
            <person name="Januszkiewicz K."/>
            <person name="Wedrychowicz H."/>
        </authorList>
    </citation>
    <scope>NUCLEOTIDE SEQUENCE [LARGE SCALE GENOMIC DNA]</scope>
    <source>
        <strain evidence="7 8">DSM 15692</strain>
    </source>
</reference>
<dbReference type="InterPro" id="IPR000843">
    <property type="entry name" value="HTH_LacI"/>
</dbReference>
<evidence type="ECO:0000256" key="1">
    <source>
        <dbReference type="ARBA" id="ARBA00022491"/>
    </source>
</evidence>
<evidence type="ECO:0000256" key="4">
    <source>
        <dbReference type="ARBA" id="ARBA00023163"/>
    </source>
</evidence>
<dbReference type="STRING" id="1121025.SAMN02745249_00196"/>
<dbReference type="InterPro" id="IPR028082">
    <property type="entry name" value="Peripla_BP_I"/>
</dbReference>
<dbReference type="PANTHER" id="PTHR30146:SF148">
    <property type="entry name" value="HTH-TYPE TRANSCRIPTIONAL REPRESSOR PURR-RELATED"/>
    <property type="match status" value="1"/>
</dbReference>
<evidence type="ECO:0000313" key="7">
    <source>
        <dbReference type="EMBL" id="SHE32089.1"/>
    </source>
</evidence>
<gene>
    <name evidence="7" type="ORF">SAMN02745249_00196</name>
</gene>
<sequence>MTKITIKDVAKEAGVSISTVSNALNGVNVLAPETKKHILEVAEKLDYIPDLRGKNLKAKKTKMIGFFTTSVGGAYFHNLVEAMSNECDRNGYGLNIFFSKDKQIILKNIFGGAIDGAIIFSHEYIKEKEMELINQHNIKTVFFDREIYNKNMGSVLFDSYNSGYEATSYLLNLGHKKIVYISGRGSTYDSEQRKAGYLTALKEYGVEPKSEYIIRGFYEKEAGYNAVRSFINQHPREIPDAFLAGNDLSAIGAIEALEAEGLRVPKDISVMGFDDIEIAQYYNPKLTTVRNQISRQGILAVQHAIELINNESEGKVYKLPGKIIGRDSTSVRTGIQR</sequence>
<protein>
    <submittedName>
        <fullName evidence="7">Transcriptional regulator, LacI family</fullName>
    </submittedName>
</protein>
<dbReference type="SMART" id="SM00354">
    <property type="entry name" value="HTH_LACI"/>
    <property type="match status" value="1"/>
</dbReference>
<dbReference type="GO" id="GO:0003700">
    <property type="term" value="F:DNA-binding transcription factor activity"/>
    <property type="evidence" value="ECO:0007669"/>
    <property type="project" value="TreeGrafter"/>
</dbReference>
<dbReference type="SUPFAM" id="SSF53822">
    <property type="entry name" value="Periplasmic binding protein-like I"/>
    <property type="match status" value="1"/>
</dbReference>
<evidence type="ECO:0000256" key="2">
    <source>
        <dbReference type="ARBA" id="ARBA00023015"/>
    </source>
</evidence>
<dbReference type="PRINTS" id="PR00036">
    <property type="entry name" value="HTHLACI"/>
</dbReference>
<dbReference type="OrthoDB" id="9798934at2"/>
<dbReference type="CDD" id="cd01392">
    <property type="entry name" value="HTH_LacI"/>
    <property type="match status" value="1"/>
</dbReference>
<dbReference type="InterPro" id="IPR046335">
    <property type="entry name" value="LacI/GalR-like_sensor"/>
</dbReference>